<dbReference type="NCBIfam" id="TIGR00035">
    <property type="entry name" value="asp_race"/>
    <property type="match status" value="1"/>
</dbReference>
<keyword evidence="2" id="KW-0413">Isomerase</keyword>
<name>A0A2N9VZ86_9HYPH</name>
<gene>
    <name evidence="3" type="ORF">B5P45_10535</name>
</gene>
<proteinExistence type="inferred from homology"/>
<dbReference type="GO" id="GO:0047661">
    <property type="term" value="F:amino-acid racemase activity"/>
    <property type="evidence" value="ECO:0007669"/>
    <property type="project" value="InterPro"/>
</dbReference>
<accession>A0A2N9VZ86</accession>
<dbReference type="AlphaFoldDB" id="A0A2N9VZ86"/>
<keyword evidence="4" id="KW-1185">Reference proteome</keyword>
<dbReference type="InterPro" id="IPR015942">
    <property type="entry name" value="Asp/Glu/hydantoin_racemase"/>
</dbReference>
<reference evidence="3 4" key="1">
    <citation type="journal article" date="2017" name="Int J Environ Stud">
        <title>Does the Miocene-Pliocene relict legume Oxytropis triphylla form nitrogen-fixing nodules with a combination of bacterial strains?</title>
        <authorList>
            <person name="Safronova V."/>
            <person name="Belimov A."/>
            <person name="Sazanova A."/>
            <person name="Kuznetsova I."/>
            <person name="Popova J."/>
            <person name="Andronov E."/>
            <person name="Verkhozina A."/>
            <person name="Tikhonovich I."/>
        </authorList>
    </citation>
    <scope>NUCLEOTIDE SEQUENCE [LARGE SCALE GENOMIC DNA]</scope>
    <source>
        <strain evidence="3 4">Tri-38</strain>
    </source>
</reference>
<dbReference type="EMBL" id="MZMT01000026">
    <property type="protein sequence ID" value="PIO44804.1"/>
    <property type="molecule type" value="Genomic_DNA"/>
</dbReference>
<dbReference type="RefSeq" id="WP_099998251.1">
    <property type="nucleotide sequence ID" value="NZ_CP017940.1"/>
</dbReference>
<protein>
    <submittedName>
        <fullName evidence="3">Aspartate racemase</fullName>
    </submittedName>
</protein>
<dbReference type="Pfam" id="PF01177">
    <property type="entry name" value="Asp_Glu_race"/>
    <property type="match status" value="1"/>
</dbReference>
<sequence length="240" mass="25965">MRTIGLIGGMSWESTAVYYRQINEIVRTRLGGLASARIAMQSLDFAEVVALQKSDRWDDAAALLSDAAKRLEGAGADCILICTNTMHLVADAVAASVSVPLIDIRQETGRTLAAAGKKRPLLLATRYTMEHGFYADYMRAEFGIEVVVPNEIDRAKVHSVIFDELCCGIVKEESRQALEKIIQRGKDAGADCVILGCTEICLSLTDDNVALPVFDSTTIHSRAAVAHALGMDFTSEQSAV</sequence>
<organism evidence="3 4">
    <name type="scientific">Phyllobacterium zundukense</name>
    <dbReference type="NCBI Taxonomy" id="1867719"/>
    <lineage>
        <taxon>Bacteria</taxon>
        <taxon>Pseudomonadati</taxon>
        <taxon>Pseudomonadota</taxon>
        <taxon>Alphaproteobacteria</taxon>
        <taxon>Hyphomicrobiales</taxon>
        <taxon>Phyllobacteriaceae</taxon>
        <taxon>Phyllobacterium</taxon>
    </lineage>
</organism>
<dbReference type="SUPFAM" id="SSF53681">
    <property type="entry name" value="Aspartate/glutamate racemase"/>
    <property type="match status" value="2"/>
</dbReference>
<dbReference type="KEGG" id="pht:BLM14_04285"/>
<evidence type="ECO:0000256" key="1">
    <source>
        <dbReference type="ARBA" id="ARBA00007847"/>
    </source>
</evidence>
<dbReference type="OrthoDB" id="9803739at2"/>
<comment type="similarity">
    <text evidence="1">Belongs to the aspartate/glutamate racemases family.</text>
</comment>
<dbReference type="PANTHER" id="PTHR21198:SF7">
    <property type="entry name" value="ASPARTATE-GLUTAMATE RACEMASE FAMILY"/>
    <property type="match status" value="1"/>
</dbReference>
<dbReference type="InterPro" id="IPR004380">
    <property type="entry name" value="Asp_race"/>
</dbReference>
<comment type="caution">
    <text evidence="3">The sequence shown here is derived from an EMBL/GenBank/DDBJ whole genome shotgun (WGS) entry which is preliminary data.</text>
</comment>
<dbReference type="Proteomes" id="UP000232163">
    <property type="component" value="Unassembled WGS sequence"/>
</dbReference>
<evidence type="ECO:0000313" key="4">
    <source>
        <dbReference type="Proteomes" id="UP000232163"/>
    </source>
</evidence>
<evidence type="ECO:0000256" key="2">
    <source>
        <dbReference type="ARBA" id="ARBA00023235"/>
    </source>
</evidence>
<dbReference type="InterPro" id="IPR001920">
    <property type="entry name" value="Asp/Glu_race"/>
</dbReference>
<dbReference type="PANTHER" id="PTHR21198">
    <property type="entry name" value="GLUTAMATE RACEMASE"/>
    <property type="match status" value="1"/>
</dbReference>
<evidence type="ECO:0000313" key="3">
    <source>
        <dbReference type="EMBL" id="PIO44804.1"/>
    </source>
</evidence>
<dbReference type="Gene3D" id="3.40.50.1860">
    <property type="match status" value="2"/>
</dbReference>